<keyword evidence="3" id="KW-1185">Reference proteome</keyword>
<dbReference type="PANTHER" id="PTHR37947:SF1">
    <property type="entry name" value="BLL2462 PROTEIN"/>
    <property type="match status" value="1"/>
</dbReference>
<accession>A0A7G9B857</accession>
<dbReference type="KEGG" id="ohi:H8790_07015"/>
<gene>
    <name evidence="2" type="ORF">H8790_07015</name>
</gene>
<evidence type="ECO:0000313" key="3">
    <source>
        <dbReference type="Proteomes" id="UP000515960"/>
    </source>
</evidence>
<dbReference type="AlphaFoldDB" id="A0A7G9B857"/>
<organism evidence="2 3">
    <name type="scientific">Oscillibacter hominis</name>
    <dbReference type="NCBI Taxonomy" id="2763056"/>
    <lineage>
        <taxon>Bacteria</taxon>
        <taxon>Bacillati</taxon>
        <taxon>Bacillota</taxon>
        <taxon>Clostridia</taxon>
        <taxon>Eubacteriales</taxon>
        <taxon>Oscillospiraceae</taxon>
        <taxon>Oscillibacter</taxon>
    </lineage>
</organism>
<dbReference type="Pfam" id="PF07090">
    <property type="entry name" value="GATase1_like"/>
    <property type="match status" value="1"/>
</dbReference>
<sequence>MKILFVGESAVVHTVEYKGYDSFSATRYGEAFPAMGQMLRSLGHEVTHIPCHLVYREFPRTLEGLQDYDVILFSDVGSNTFLLLPDMLSTGKPVPNLLKLVCRYVEQGGGFAMIGGYMTFQGMDGKGKYKNSVLEKILPVELYYGDDRQETPEGTYLRCVPDSHPILMGIPAEMPYILGYNKLKAKSGAQVLIEEEGDAILSVWQWGKGRVVAYAPDCAAHWAPKAMTEWEYYPRLWDNMVRYLGGEKMRS</sequence>
<dbReference type="SUPFAM" id="SSF52317">
    <property type="entry name" value="Class I glutamine amidotransferase-like"/>
    <property type="match status" value="1"/>
</dbReference>
<dbReference type="RefSeq" id="WP_187334166.1">
    <property type="nucleotide sequence ID" value="NZ_CP060490.1"/>
</dbReference>
<evidence type="ECO:0000259" key="1">
    <source>
        <dbReference type="Pfam" id="PF07090"/>
    </source>
</evidence>
<dbReference type="Gene3D" id="3.40.50.880">
    <property type="match status" value="1"/>
</dbReference>
<feature type="domain" description="Putative glutamine amidotransferase" evidence="1">
    <location>
        <begin position="2"/>
        <end position="244"/>
    </location>
</feature>
<evidence type="ECO:0000313" key="2">
    <source>
        <dbReference type="EMBL" id="QNL45738.1"/>
    </source>
</evidence>
<name>A0A7G9B857_9FIRM</name>
<dbReference type="InterPro" id="IPR010768">
    <property type="entry name" value="GATase1-like"/>
</dbReference>
<dbReference type="Proteomes" id="UP000515960">
    <property type="component" value="Chromosome"/>
</dbReference>
<dbReference type="EMBL" id="CP060490">
    <property type="protein sequence ID" value="QNL45738.1"/>
    <property type="molecule type" value="Genomic_DNA"/>
</dbReference>
<dbReference type="PANTHER" id="PTHR37947">
    <property type="entry name" value="BLL2462 PROTEIN"/>
    <property type="match status" value="1"/>
</dbReference>
<dbReference type="CDD" id="cd03143">
    <property type="entry name" value="A4_beta-galactosidase_middle_domain"/>
    <property type="match status" value="1"/>
</dbReference>
<dbReference type="InterPro" id="IPR029062">
    <property type="entry name" value="Class_I_gatase-like"/>
</dbReference>
<reference evidence="2 3" key="1">
    <citation type="submission" date="2020-08" db="EMBL/GenBank/DDBJ databases">
        <authorList>
            <person name="Liu C."/>
            <person name="Sun Q."/>
        </authorList>
    </citation>
    <scope>NUCLEOTIDE SEQUENCE [LARGE SCALE GENOMIC DNA]</scope>
    <source>
        <strain evidence="2 3">NSJ-62</strain>
    </source>
</reference>
<proteinExistence type="predicted"/>
<protein>
    <submittedName>
        <fullName evidence="2">Cytoplasmic protein</fullName>
    </submittedName>
</protein>